<name>A0A1F5NZA5_9BACT</name>
<dbReference type="Proteomes" id="UP000176339">
    <property type="component" value="Unassembled WGS sequence"/>
</dbReference>
<comment type="caution">
    <text evidence="1">The sequence shown here is derived from an EMBL/GenBank/DDBJ whole genome shotgun (WGS) entry which is preliminary data.</text>
</comment>
<evidence type="ECO:0000313" key="1">
    <source>
        <dbReference type="EMBL" id="OGE82972.1"/>
    </source>
</evidence>
<sequence length="99" mass="10841">MPTAVRPLLPEFQAVWAEWQRLKLLFDMIPVNGGPVPTIKDLANLVPGIIHGTDELYADLRELQAAVNEHPENPVTMAFELQKLAASGTPFDGGPILAR</sequence>
<gene>
    <name evidence="1" type="ORF">A2846_02380</name>
</gene>
<reference evidence="1 2" key="1">
    <citation type="journal article" date="2016" name="Nat. Commun.">
        <title>Thousands of microbial genomes shed light on interconnected biogeochemical processes in an aquifer system.</title>
        <authorList>
            <person name="Anantharaman K."/>
            <person name="Brown C.T."/>
            <person name="Hug L.A."/>
            <person name="Sharon I."/>
            <person name="Castelle C.J."/>
            <person name="Probst A.J."/>
            <person name="Thomas B.C."/>
            <person name="Singh A."/>
            <person name="Wilkins M.J."/>
            <person name="Karaoz U."/>
            <person name="Brodie E.L."/>
            <person name="Williams K.H."/>
            <person name="Hubbard S.S."/>
            <person name="Banfield J.F."/>
        </authorList>
    </citation>
    <scope>NUCLEOTIDE SEQUENCE [LARGE SCALE GENOMIC DNA]</scope>
</reference>
<dbReference type="AlphaFoldDB" id="A0A1F5NZA5"/>
<protein>
    <submittedName>
        <fullName evidence="1">Uncharacterized protein</fullName>
    </submittedName>
</protein>
<evidence type="ECO:0000313" key="2">
    <source>
        <dbReference type="Proteomes" id="UP000176339"/>
    </source>
</evidence>
<accession>A0A1F5NZA5</accession>
<proteinExistence type="predicted"/>
<organism evidence="1 2">
    <name type="scientific">Candidatus Doudnabacteria bacterium RIFCSPHIGHO2_01_FULL_49_9</name>
    <dbReference type="NCBI Taxonomy" id="1817827"/>
    <lineage>
        <taxon>Bacteria</taxon>
        <taxon>Candidatus Doudnaibacteriota</taxon>
    </lineage>
</organism>
<dbReference type="EMBL" id="MFEN01000057">
    <property type="protein sequence ID" value="OGE82972.1"/>
    <property type="molecule type" value="Genomic_DNA"/>
</dbReference>